<dbReference type="GO" id="GO:0003700">
    <property type="term" value="F:DNA-binding transcription factor activity"/>
    <property type="evidence" value="ECO:0007669"/>
    <property type="project" value="InterPro"/>
</dbReference>
<evidence type="ECO:0000256" key="1">
    <source>
        <dbReference type="ARBA" id="ARBA00009437"/>
    </source>
</evidence>
<keyword evidence="3" id="KW-0238">DNA-binding</keyword>
<dbReference type="FunFam" id="1.10.10.10:FF:000001">
    <property type="entry name" value="LysR family transcriptional regulator"/>
    <property type="match status" value="1"/>
</dbReference>
<evidence type="ECO:0000256" key="3">
    <source>
        <dbReference type="ARBA" id="ARBA00023125"/>
    </source>
</evidence>
<dbReference type="PROSITE" id="PS50931">
    <property type="entry name" value="HTH_LYSR"/>
    <property type="match status" value="1"/>
</dbReference>
<dbReference type="Proteomes" id="UP000466024">
    <property type="component" value="Unassembled WGS sequence"/>
</dbReference>
<dbReference type="InterPro" id="IPR000847">
    <property type="entry name" value="LysR_HTH_N"/>
</dbReference>
<dbReference type="InterPro" id="IPR058163">
    <property type="entry name" value="LysR-type_TF_proteobact-type"/>
</dbReference>
<dbReference type="Gene3D" id="3.40.190.290">
    <property type="match status" value="1"/>
</dbReference>
<evidence type="ECO:0000259" key="5">
    <source>
        <dbReference type="PROSITE" id="PS50931"/>
    </source>
</evidence>
<dbReference type="PANTHER" id="PTHR30537">
    <property type="entry name" value="HTH-TYPE TRANSCRIPTIONAL REGULATOR"/>
    <property type="match status" value="1"/>
</dbReference>
<dbReference type="Pfam" id="PF03466">
    <property type="entry name" value="LysR_substrate"/>
    <property type="match status" value="1"/>
</dbReference>
<keyword evidence="4" id="KW-0804">Transcription</keyword>
<dbReference type="InterPro" id="IPR005119">
    <property type="entry name" value="LysR_subst-bd"/>
</dbReference>
<proteinExistence type="inferred from homology"/>
<comment type="caution">
    <text evidence="6">The sequence shown here is derived from an EMBL/GenBank/DDBJ whole genome shotgun (WGS) entry which is preliminary data.</text>
</comment>
<organism evidence="6 7">
    <name type="scientific">Salinicola corii</name>
    <dbReference type="NCBI Taxonomy" id="2606937"/>
    <lineage>
        <taxon>Bacteria</taxon>
        <taxon>Pseudomonadati</taxon>
        <taxon>Pseudomonadota</taxon>
        <taxon>Gammaproteobacteria</taxon>
        <taxon>Oceanospirillales</taxon>
        <taxon>Halomonadaceae</taxon>
        <taxon>Salinicola</taxon>
    </lineage>
</organism>
<dbReference type="InterPro" id="IPR036388">
    <property type="entry name" value="WH-like_DNA-bd_sf"/>
</dbReference>
<keyword evidence="7" id="KW-1185">Reference proteome</keyword>
<dbReference type="PANTHER" id="PTHR30537:SF1">
    <property type="entry name" value="HTH-TYPE TRANSCRIPTIONAL REGULATOR PGRR"/>
    <property type="match status" value="1"/>
</dbReference>
<evidence type="ECO:0000313" key="6">
    <source>
        <dbReference type="EMBL" id="KAA0020641.1"/>
    </source>
</evidence>
<evidence type="ECO:0000256" key="2">
    <source>
        <dbReference type="ARBA" id="ARBA00023015"/>
    </source>
</evidence>
<protein>
    <submittedName>
        <fullName evidence="6">LysR family transcriptional regulator</fullName>
    </submittedName>
</protein>
<dbReference type="InterPro" id="IPR036390">
    <property type="entry name" value="WH_DNA-bd_sf"/>
</dbReference>
<name>A0A640WJC2_9GAMM</name>
<dbReference type="GO" id="GO:0006351">
    <property type="term" value="P:DNA-templated transcription"/>
    <property type="evidence" value="ECO:0007669"/>
    <property type="project" value="TreeGrafter"/>
</dbReference>
<gene>
    <name evidence="6" type="ORF">F0A16_02280</name>
</gene>
<dbReference type="AlphaFoldDB" id="A0A640WJC2"/>
<dbReference type="GO" id="GO:0043565">
    <property type="term" value="F:sequence-specific DNA binding"/>
    <property type="evidence" value="ECO:0007669"/>
    <property type="project" value="TreeGrafter"/>
</dbReference>
<sequence length="296" mass="32850">MDRNDLHALQTFVTIADQGSLRAAARVLGVNPPAVSHQLKAFETRLGVPLFARSTRSVALTQAGRALYEGSSHLLGALGETLENTRNAAKARSGRLRITLPFRAWQLIMAPKIAAFHSAYPGIELDLTIEEGLTDVIANGFHAGIRLGDHLQDNMVAIRLSAAEETAYVAAPEYLHRHGTPHTPEDLLHHPCIRYRQPSSGKVADWQFFDALREFTMTPRGTLIFNDFRSVVDAAAQGLGIGWSLKRGVQDELQRGTLIQVLAEYTPTRPGFFLYFPKQIQDFGLLRAFIEHFRAD</sequence>
<evidence type="ECO:0000313" key="7">
    <source>
        <dbReference type="Proteomes" id="UP000466024"/>
    </source>
</evidence>
<dbReference type="Gene3D" id="1.10.10.10">
    <property type="entry name" value="Winged helix-like DNA-binding domain superfamily/Winged helix DNA-binding domain"/>
    <property type="match status" value="1"/>
</dbReference>
<dbReference type="SUPFAM" id="SSF53850">
    <property type="entry name" value="Periplasmic binding protein-like II"/>
    <property type="match status" value="1"/>
</dbReference>
<evidence type="ECO:0000256" key="4">
    <source>
        <dbReference type="ARBA" id="ARBA00023163"/>
    </source>
</evidence>
<reference evidence="6 7" key="1">
    <citation type="submission" date="2019-08" db="EMBL/GenBank/DDBJ databases">
        <title>Bioinformatics analysis of the strain L3 and L5.</title>
        <authorList>
            <person name="Li X."/>
        </authorList>
    </citation>
    <scope>NUCLEOTIDE SEQUENCE [LARGE SCALE GENOMIC DNA]</scope>
    <source>
        <strain evidence="6 7">L3</strain>
    </source>
</reference>
<dbReference type="SUPFAM" id="SSF46785">
    <property type="entry name" value="Winged helix' DNA-binding domain"/>
    <property type="match status" value="1"/>
</dbReference>
<dbReference type="RefSeq" id="WP_149433760.1">
    <property type="nucleotide sequence ID" value="NZ_VTPX01000001.1"/>
</dbReference>
<comment type="similarity">
    <text evidence="1">Belongs to the LysR transcriptional regulatory family.</text>
</comment>
<feature type="domain" description="HTH lysR-type" evidence="5">
    <location>
        <begin position="4"/>
        <end position="61"/>
    </location>
</feature>
<dbReference type="Pfam" id="PF00126">
    <property type="entry name" value="HTH_1"/>
    <property type="match status" value="1"/>
</dbReference>
<dbReference type="EMBL" id="VTPX01000001">
    <property type="protein sequence ID" value="KAA0020641.1"/>
    <property type="molecule type" value="Genomic_DNA"/>
</dbReference>
<keyword evidence="2" id="KW-0805">Transcription regulation</keyword>
<accession>A0A640WJC2</accession>